<keyword evidence="2" id="KW-1185">Reference proteome</keyword>
<proteinExistence type="predicted"/>
<dbReference type="GO" id="GO:0050291">
    <property type="term" value="F:sphingosine N-acyltransferase activity"/>
    <property type="evidence" value="ECO:0007669"/>
    <property type="project" value="InterPro"/>
</dbReference>
<dbReference type="PANTHER" id="PTHR12560:SF6">
    <property type="entry name" value="CERAMIDE SYNTHASE 4"/>
    <property type="match status" value="1"/>
</dbReference>
<dbReference type="InterPro" id="IPR016439">
    <property type="entry name" value="Lag1/Lac1-like"/>
</dbReference>
<dbReference type="GO" id="GO:0016020">
    <property type="term" value="C:membrane"/>
    <property type="evidence" value="ECO:0007669"/>
    <property type="project" value="GOC"/>
</dbReference>
<name>A0A8C9MEY4_SERCA</name>
<organism evidence="1 2">
    <name type="scientific">Serinus canaria</name>
    <name type="common">Island canary</name>
    <name type="synonym">Fringilla canaria</name>
    <dbReference type="NCBI Taxonomy" id="9135"/>
    <lineage>
        <taxon>Eukaryota</taxon>
        <taxon>Metazoa</taxon>
        <taxon>Chordata</taxon>
        <taxon>Craniata</taxon>
        <taxon>Vertebrata</taxon>
        <taxon>Euteleostomi</taxon>
        <taxon>Archelosauria</taxon>
        <taxon>Archosauria</taxon>
        <taxon>Dinosauria</taxon>
        <taxon>Saurischia</taxon>
        <taxon>Theropoda</taxon>
        <taxon>Coelurosauria</taxon>
        <taxon>Aves</taxon>
        <taxon>Neognathae</taxon>
        <taxon>Neoaves</taxon>
        <taxon>Telluraves</taxon>
        <taxon>Australaves</taxon>
        <taxon>Passeriformes</taxon>
        <taxon>Passeroidea</taxon>
        <taxon>Fringillidae</taxon>
        <taxon>Carduelinae</taxon>
        <taxon>Serinus</taxon>
    </lineage>
</organism>
<reference evidence="1" key="1">
    <citation type="submission" date="2025-08" db="UniProtKB">
        <authorList>
            <consortium name="Ensembl"/>
        </authorList>
    </citation>
    <scope>IDENTIFICATION</scope>
</reference>
<reference evidence="1" key="2">
    <citation type="submission" date="2025-09" db="UniProtKB">
        <authorList>
            <consortium name="Ensembl"/>
        </authorList>
    </citation>
    <scope>IDENTIFICATION</scope>
</reference>
<sequence>MFSSTLGPRPVLPLSLATWLPSPPAQPKELGRGLHSAGAGALHPAQNMALAASSCWLTLAASVGTQIFSCQSPDSALGPGIGVSDTQRPKVQTNATLEGFYILLGMLPPCSVFQEDLVALAKQSDLPVRKVETWFRHQWAQDHPRLMKKFCEVLGSYWLSLVLQPLPPILGWLYLLELSFYCSLMATLPFDLKRKGLVNVCVTFAARSTEEAQAIEELLH</sequence>
<dbReference type="PANTHER" id="PTHR12560">
    <property type="entry name" value="LONGEVITY ASSURANCE FACTOR 1 LAG1"/>
    <property type="match status" value="1"/>
</dbReference>
<dbReference type="GO" id="GO:0046513">
    <property type="term" value="P:ceramide biosynthetic process"/>
    <property type="evidence" value="ECO:0007669"/>
    <property type="project" value="InterPro"/>
</dbReference>
<dbReference type="AlphaFoldDB" id="A0A8C9MEY4"/>
<evidence type="ECO:0000313" key="1">
    <source>
        <dbReference type="Ensembl" id="ENSSCAP00000000900.1"/>
    </source>
</evidence>
<protein>
    <submittedName>
        <fullName evidence="1">Uncharacterized protein</fullName>
    </submittedName>
</protein>
<dbReference type="Ensembl" id="ENSSCAT00000001020.1">
    <property type="protein sequence ID" value="ENSSCAP00000000900.1"/>
    <property type="gene ID" value="ENSSCAG00000000751.1"/>
</dbReference>
<dbReference type="Gene3D" id="1.10.10.60">
    <property type="entry name" value="Homeodomain-like"/>
    <property type="match status" value="1"/>
</dbReference>
<accession>A0A8C9MEY4</accession>
<evidence type="ECO:0000313" key="2">
    <source>
        <dbReference type="Proteomes" id="UP000694409"/>
    </source>
</evidence>
<dbReference type="Proteomes" id="UP000694409">
    <property type="component" value="Unassembled WGS sequence"/>
</dbReference>